<feature type="non-terminal residue" evidence="1">
    <location>
        <position position="179"/>
    </location>
</feature>
<dbReference type="EMBL" id="LDQA01000099">
    <property type="protein sequence ID" value="KTR01433.1"/>
    <property type="molecule type" value="Genomic_DNA"/>
</dbReference>
<comment type="caution">
    <text evidence="1">The sequence shown here is derived from an EMBL/GenBank/DDBJ whole genome shotgun (WGS) entry which is preliminary data.</text>
</comment>
<proteinExistence type="predicted"/>
<accession>A0A175RDY8</accession>
<sequence length="179" mass="19683">MKKFAAGPYETAVMLGNATQLMQGMGRSLNALVMVDDVSLKDDREKAMKDAMDAIAPILASYRSRLGGTANEETQLADQAILALNDWWATAQPAVELSKQNSIVNALDWEATHGRPIGDEMAEAIDKLESTVPLQDIAPAERTVLTNLHPTFEHLRFLMISVVAETKEDRIQKLLLLPP</sequence>
<dbReference type="AlphaFoldDB" id="A0A175RDY8"/>
<evidence type="ECO:0000313" key="2">
    <source>
        <dbReference type="Proteomes" id="UP000078529"/>
    </source>
</evidence>
<keyword evidence="2" id="KW-1185">Reference proteome</keyword>
<gene>
    <name evidence="1" type="ORF">NS365_22665</name>
</gene>
<reference evidence="1 2" key="1">
    <citation type="journal article" date="2016" name="Front. Microbiol.">
        <title>Genomic Resource of Rice Seed Associated Bacteria.</title>
        <authorList>
            <person name="Midha S."/>
            <person name="Bansal K."/>
            <person name="Sharma S."/>
            <person name="Kumar N."/>
            <person name="Patil P.P."/>
            <person name="Chaudhry V."/>
            <person name="Patil P.B."/>
        </authorList>
    </citation>
    <scope>NUCLEOTIDE SEQUENCE [LARGE SCALE GENOMIC DNA]</scope>
    <source>
        <strain evidence="1 2">NS365</strain>
    </source>
</reference>
<dbReference type="Proteomes" id="UP000078529">
    <property type="component" value="Unassembled WGS sequence"/>
</dbReference>
<evidence type="ECO:0000313" key="1">
    <source>
        <dbReference type="EMBL" id="KTR01433.1"/>
    </source>
</evidence>
<name>A0A175RDY8_9HYPH</name>
<protein>
    <submittedName>
        <fullName evidence="1">Uncharacterized protein</fullName>
    </submittedName>
</protein>
<organism evidence="1 2">
    <name type="scientific">Aureimonas ureilytica</name>
    <dbReference type="NCBI Taxonomy" id="401562"/>
    <lineage>
        <taxon>Bacteria</taxon>
        <taxon>Pseudomonadati</taxon>
        <taxon>Pseudomonadota</taxon>
        <taxon>Alphaproteobacteria</taxon>
        <taxon>Hyphomicrobiales</taxon>
        <taxon>Aurantimonadaceae</taxon>
        <taxon>Aureimonas</taxon>
    </lineage>
</organism>